<gene>
    <name evidence="1" type="ORF">ACFFR3_42800</name>
</gene>
<evidence type="ECO:0000313" key="2">
    <source>
        <dbReference type="Proteomes" id="UP001589568"/>
    </source>
</evidence>
<accession>A0ABV5P123</accession>
<proteinExistence type="predicted"/>
<dbReference type="Proteomes" id="UP001589568">
    <property type="component" value="Unassembled WGS sequence"/>
</dbReference>
<dbReference type="EMBL" id="JBHMCF010000046">
    <property type="protein sequence ID" value="MFB9476268.1"/>
    <property type="molecule type" value="Genomic_DNA"/>
</dbReference>
<name>A0ABV5P123_9ACTN</name>
<comment type="caution">
    <text evidence="1">The sequence shown here is derived from an EMBL/GenBank/DDBJ whole genome shotgun (WGS) entry which is preliminary data.</text>
</comment>
<evidence type="ECO:0000313" key="1">
    <source>
        <dbReference type="EMBL" id="MFB9476268.1"/>
    </source>
</evidence>
<organism evidence="1 2">
    <name type="scientific">Nonomuraea salmonea</name>
    <dbReference type="NCBI Taxonomy" id="46181"/>
    <lineage>
        <taxon>Bacteria</taxon>
        <taxon>Bacillati</taxon>
        <taxon>Actinomycetota</taxon>
        <taxon>Actinomycetes</taxon>
        <taxon>Streptosporangiales</taxon>
        <taxon>Streptosporangiaceae</taxon>
        <taxon>Nonomuraea</taxon>
    </lineage>
</organism>
<dbReference type="RefSeq" id="WP_345405147.1">
    <property type="nucleotide sequence ID" value="NZ_BAAAXS010000001.1"/>
</dbReference>
<keyword evidence="2" id="KW-1185">Reference proteome</keyword>
<sequence>MTLNFPTAAQLRGDLDSVLGTSMKDTVWSIRLKDDDNLDPADVHGA</sequence>
<protein>
    <submittedName>
        <fullName evidence="1">Uncharacterized protein</fullName>
    </submittedName>
</protein>
<reference evidence="1 2" key="1">
    <citation type="submission" date="2024-09" db="EMBL/GenBank/DDBJ databases">
        <authorList>
            <person name="Sun Q."/>
            <person name="Mori K."/>
        </authorList>
    </citation>
    <scope>NUCLEOTIDE SEQUENCE [LARGE SCALE GENOMIC DNA]</scope>
    <source>
        <strain evidence="1 2">JCM 3324</strain>
    </source>
</reference>